<sequence>MTTAPANPAGYIGYLYQFSPFKNDWLVAKPQMENFFVLNKIKDADTKRALFLNSLDESGYRLMQNLTVPGTPEAQTYDTLIGFFRRSPSAPGVDFLYAQPFLQRDQRARRESGRLARQNSFPSWPV</sequence>
<organism evidence="1 2">
    <name type="scientific">Nesidiocoris tenuis</name>
    <dbReference type="NCBI Taxonomy" id="355587"/>
    <lineage>
        <taxon>Eukaryota</taxon>
        <taxon>Metazoa</taxon>
        <taxon>Ecdysozoa</taxon>
        <taxon>Arthropoda</taxon>
        <taxon>Hexapoda</taxon>
        <taxon>Insecta</taxon>
        <taxon>Pterygota</taxon>
        <taxon>Neoptera</taxon>
        <taxon>Paraneoptera</taxon>
        <taxon>Hemiptera</taxon>
        <taxon>Heteroptera</taxon>
        <taxon>Panheteroptera</taxon>
        <taxon>Cimicomorpha</taxon>
        <taxon>Miridae</taxon>
        <taxon>Dicyphina</taxon>
        <taxon>Nesidiocoris</taxon>
    </lineage>
</organism>
<name>A0A6H5HR68_9HEMI</name>
<proteinExistence type="predicted"/>
<evidence type="ECO:0000313" key="2">
    <source>
        <dbReference type="Proteomes" id="UP000479000"/>
    </source>
</evidence>
<dbReference type="AlphaFoldDB" id="A0A6H5HR68"/>
<accession>A0A6H5HR68</accession>
<reference evidence="1 2" key="1">
    <citation type="submission" date="2020-02" db="EMBL/GenBank/DDBJ databases">
        <authorList>
            <person name="Ferguson B K."/>
        </authorList>
    </citation>
    <scope>NUCLEOTIDE SEQUENCE [LARGE SCALE GENOMIC DNA]</scope>
</reference>
<dbReference type="EMBL" id="CADCXU010034980">
    <property type="protein sequence ID" value="CAB0020113.1"/>
    <property type="molecule type" value="Genomic_DNA"/>
</dbReference>
<gene>
    <name evidence="1" type="ORF">NTEN_LOCUS23720</name>
</gene>
<dbReference type="Proteomes" id="UP000479000">
    <property type="component" value="Unassembled WGS sequence"/>
</dbReference>
<protein>
    <submittedName>
        <fullName evidence="1">Uncharacterized protein</fullName>
    </submittedName>
</protein>
<evidence type="ECO:0000313" key="1">
    <source>
        <dbReference type="EMBL" id="CAB0020113.1"/>
    </source>
</evidence>
<dbReference type="OrthoDB" id="10028501at2759"/>
<keyword evidence="2" id="KW-1185">Reference proteome</keyword>